<dbReference type="Proteomes" id="UP001360953">
    <property type="component" value="Unassembled WGS sequence"/>
</dbReference>
<sequence>MAETVPPPLSQAVGYGIVVGLGAAFAIGMVFVTRALKNSFGEDNRTTETFMVANRTVGTGLTASAVISSWTFTSALLGAPYLTYWYGIALPIWWANGQSAMICFFAFLAIQAKLKAPNAHTLTELIRTRYGTVAHITWIVMALLNNIFNFTSMLVGASTAVSALTGVDIVASTYLLPLGVVIYTYFGGLRATFLTDYVHTFIIMIVLVWFSIKVIVVKEIGSLGDLYDAVTELSGNGTPVEGNYKGDYLTMTSRESLLWNHSHCVETNYGIVIMDTGFWQKVSL</sequence>
<feature type="transmembrane region" description="Helical" evidence="7">
    <location>
        <begin position="193"/>
        <end position="212"/>
    </location>
</feature>
<dbReference type="PANTHER" id="PTHR46154:SF1">
    <property type="entry name" value="ACTIVE TRANSPORTER, PUTATIVE (AFU_ORTHOLOGUE AFUA_1G17570)-RELATED"/>
    <property type="match status" value="1"/>
</dbReference>
<feature type="transmembrane region" description="Helical" evidence="7">
    <location>
        <begin position="52"/>
        <end position="72"/>
    </location>
</feature>
<name>A0ABR1L373_9PEZI</name>
<organism evidence="8 9">
    <name type="scientific">Phyllosticta citribraziliensis</name>
    <dbReference type="NCBI Taxonomy" id="989973"/>
    <lineage>
        <taxon>Eukaryota</taxon>
        <taxon>Fungi</taxon>
        <taxon>Dikarya</taxon>
        <taxon>Ascomycota</taxon>
        <taxon>Pezizomycotina</taxon>
        <taxon>Dothideomycetes</taxon>
        <taxon>Dothideomycetes incertae sedis</taxon>
        <taxon>Botryosphaeriales</taxon>
        <taxon>Phyllostictaceae</taxon>
        <taxon>Phyllosticta</taxon>
    </lineage>
</organism>
<dbReference type="PANTHER" id="PTHR46154">
    <property type="match status" value="1"/>
</dbReference>
<comment type="similarity">
    <text evidence="2 6">Belongs to the sodium:solute symporter (SSF) (TC 2.A.21) family.</text>
</comment>
<dbReference type="PROSITE" id="PS50283">
    <property type="entry name" value="NA_SOLUT_SYMP_3"/>
    <property type="match status" value="1"/>
</dbReference>
<dbReference type="RefSeq" id="XP_066650126.1">
    <property type="nucleotide sequence ID" value="XM_066803506.1"/>
</dbReference>
<feature type="transmembrane region" description="Helical" evidence="7">
    <location>
        <begin position="12"/>
        <end position="32"/>
    </location>
</feature>
<keyword evidence="4 7" id="KW-1133">Transmembrane helix</keyword>
<accession>A0ABR1L373</accession>
<dbReference type="GeneID" id="92036412"/>
<protein>
    <submittedName>
        <fullName evidence="8">Sodium:solute symporter family-domain-containing protein</fullName>
    </submittedName>
</protein>
<feature type="transmembrane region" description="Helical" evidence="7">
    <location>
        <begin position="84"/>
        <end position="110"/>
    </location>
</feature>
<dbReference type="Pfam" id="PF00474">
    <property type="entry name" value="SSF"/>
    <property type="match status" value="1"/>
</dbReference>
<evidence type="ECO:0000256" key="6">
    <source>
        <dbReference type="RuleBase" id="RU362091"/>
    </source>
</evidence>
<dbReference type="EMBL" id="JBBPEH010000016">
    <property type="protein sequence ID" value="KAK7529676.1"/>
    <property type="molecule type" value="Genomic_DNA"/>
</dbReference>
<evidence type="ECO:0000256" key="4">
    <source>
        <dbReference type="ARBA" id="ARBA00022989"/>
    </source>
</evidence>
<evidence type="ECO:0000256" key="5">
    <source>
        <dbReference type="ARBA" id="ARBA00023136"/>
    </source>
</evidence>
<feature type="transmembrane region" description="Helical" evidence="7">
    <location>
        <begin position="160"/>
        <end position="186"/>
    </location>
</feature>
<dbReference type="InterPro" id="IPR031155">
    <property type="entry name" value="DUR"/>
</dbReference>
<evidence type="ECO:0000256" key="1">
    <source>
        <dbReference type="ARBA" id="ARBA00004141"/>
    </source>
</evidence>
<keyword evidence="9" id="KW-1185">Reference proteome</keyword>
<evidence type="ECO:0000256" key="3">
    <source>
        <dbReference type="ARBA" id="ARBA00022692"/>
    </source>
</evidence>
<dbReference type="InterPro" id="IPR038377">
    <property type="entry name" value="Na/Glc_symporter_sf"/>
</dbReference>
<dbReference type="Gene3D" id="1.20.1730.10">
    <property type="entry name" value="Sodium/glucose cotransporter"/>
    <property type="match status" value="1"/>
</dbReference>
<proteinExistence type="inferred from homology"/>
<comment type="subcellular location">
    <subcellularLocation>
        <location evidence="1">Membrane</location>
        <topology evidence="1">Multi-pass membrane protein</topology>
    </subcellularLocation>
</comment>
<dbReference type="InterPro" id="IPR001734">
    <property type="entry name" value="Na/solute_symporter"/>
</dbReference>
<feature type="transmembrane region" description="Helical" evidence="7">
    <location>
        <begin position="130"/>
        <end position="148"/>
    </location>
</feature>
<evidence type="ECO:0000313" key="9">
    <source>
        <dbReference type="Proteomes" id="UP001360953"/>
    </source>
</evidence>
<comment type="caution">
    <text evidence="8">The sequence shown here is derived from an EMBL/GenBank/DDBJ whole genome shotgun (WGS) entry which is preliminary data.</text>
</comment>
<keyword evidence="5 7" id="KW-0472">Membrane</keyword>
<evidence type="ECO:0000313" key="8">
    <source>
        <dbReference type="EMBL" id="KAK7529676.1"/>
    </source>
</evidence>
<evidence type="ECO:0000256" key="7">
    <source>
        <dbReference type="SAM" id="Phobius"/>
    </source>
</evidence>
<gene>
    <name evidence="8" type="ORF">J3D65DRAFT_672602</name>
</gene>
<reference evidence="8 9" key="1">
    <citation type="submission" date="2024-04" db="EMBL/GenBank/DDBJ databases">
        <title>Phyllosticta paracitricarpa is synonymous to the EU quarantine fungus P. citricarpa based on phylogenomic analyses.</title>
        <authorList>
            <consortium name="Lawrence Berkeley National Laboratory"/>
            <person name="Van ingen-buijs V.A."/>
            <person name="Van westerhoven A.C."/>
            <person name="Haridas S."/>
            <person name="Skiadas P."/>
            <person name="Martin F."/>
            <person name="Groenewald J.Z."/>
            <person name="Crous P.W."/>
            <person name="Seidl M.F."/>
        </authorList>
    </citation>
    <scope>NUCLEOTIDE SEQUENCE [LARGE SCALE GENOMIC DNA]</scope>
    <source>
        <strain evidence="8 9">CPC 17464</strain>
    </source>
</reference>
<evidence type="ECO:0000256" key="2">
    <source>
        <dbReference type="ARBA" id="ARBA00006434"/>
    </source>
</evidence>
<keyword evidence="3 7" id="KW-0812">Transmembrane</keyword>